<dbReference type="PANTHER" id="PTHR44688:SF16">
    <property type="entry name" value="DNA-BINDING TRANSCRIPTIONAL ACTIVATOR DEVR_DOSR"/>
    <property type="match status" value="1"/>
</dbReference>
<dbReference type="GO" id="GO:0006355">
    <property type="term" value="P:regulation of DNA-templated transcription"/>
    <property type="evidence" value="ECO:0007669"/>
    <property type="project" value="InterPro"/>
</dbReference>
<dbReference type="KEGG" id="cphy:B5808_00570"/>
<name>A0A1X9LFB9_9MICO</name>
<evidence type="ECO:0000313" key="6">
    <source>
        <dbReference type="Proteomes" id="UP000192775"/>
    </source>
</evidence>
<organism evidence="5 6">
    <name type="scientific">Cnuibacter physcomitrellae</name>
    <dbReference type="NCBI Taxonomy" id="1619308"/>
    <lineage>
        <taxon>Bacteria</taxon>
        <taxon>Bacillati</taxon>
        <taxon>Actinomycetota</taxon>
        <taxon>Actinomycetes</taxon>
        <taxon>Micrococcales</taxon>
        <taxon>Microbacteriaceae</taxon>
        <taxon>Cnuibacter</taxon>
    </lineage>
</organism>
<dbReference type="SUPFAM" id="SSF46894">
    <property type="entry name" value="C-terminal effector domain of the bipartite response regulators"/>
    <property type="match status" value="1"/>
</dbReference>
<evidence type="ECO:0000256" key="3">
    <source>
        <dbReference type="ARBA" id="ARBA00023163"/>
    </source>
</evidence>
<dbReference type="PROSITE" id="PS00622">
    <property type="entry name" value="HTH_LUXR_1"/>
    <property type="match status" value="1"/>
</dbReference>
<dbReference type="Gene3D" id="1.10.10.10">
    <property type="entry name" value="Winged helix-like DNA-binding domain superfamily/Winged helix DNA-binding domain"/>
    <property type="match status" value="1"/>
</dbReference>
<dbReference type="AlphaFoldDB" id="A0A1X9LFB9"/>
<feature type="domain" description="HTH luxR-type" evidence="4">
    <location>
        <begin position="97"/>
        <end position="162"/>
    </location>
</feature>
<sequence>MASIVAASRLMREAYAGILLLDPDGPHPLPGLPGDPLLVRGSPLLSMIGSLLEMVEPHTAFLWPRPDEPSRDEHVRVTHLALAGPVGGLSGLVLLSPAGHHHGLTARELEVLGAIIDGCTNAQIADRLTVASRTVATHIEHILAKLGSPSRTHAAVLAQREGLYVPPLPAPSLR</sequence>
<dbReference type="PANTHER" id="PTHR44688">
    <property type="entry name" value="DNA-BINDING TRANSCRIPTIONAL ACTIVATOR DEVR_DOSR"/>
    <property type="match status" value="1"/>
</dbReference>
<dbReference type="PROSITE" id="PS50043">
    <property type="entry name" value="HTH_LUXR_2"/>
    <property type="match status" value="1"/>
</dbReference>
<evidence type="ECO:0000313" key="5">
    <source>
        <dbReference type="EMBL" id="ARJ03894.1"/>
    </source>
</evidence>
<keyword evidence="1" id="KW-0805">Transcription regulation</keyword>
<protein>
    <recommendedName>
        <fullName evidence="4">HTH luxR-type domain-containing protein</fullName>
    </recommendedName>
</protein>
<evidence type="ECO:0000256" key="2">
    <source>
        <dbReference type="ARBA" id="ARBA00023125"/>
    </source>
</evidence>
<keyword evidence="6" id="KW-1185">Reference proteome</keyword>
<dbReference type="Proteomes" id="UP000192775">
    <property type="component" value="Chromosome"/>
</dbReference>
<evidence type="ECO:0000259" key="4">
    <source>
        <dbReference type="PROSITE" id="PS50043"/>
    </source>
</evidence>
<keyword evidence="3" id="KW-0804">Transcription</keyword>
<dbReference type="EMBL" id="CP020715">
    <property type="protein sequence ID" value="ARJ03894.1"/>
    <property type="molecule type" value="Genomic_DNA"/>
</dbReference>
<dbReference type="InterPro" id="IPR016032">
    <property type="entry name" value="Sig_transdc_resp-reg_C-effctor"/>
</dbReference>
<accession>A0A1X9LFB9</accession>
<dbReference type="STRING" id="1619308.B5808_00570"/>
<dbReference type="GO" id="GO:0003677">
    <property type="term" value="F:DNA binding"/>
    <property type="evidence" value="ECO:0007669"/>
    <property type="project" value="UniProtKB-KW"/>
</dbReference>
<dbReference type="Pfam" id="PF00196">
    <property type="entry name" value="GerE"/>
    <property type="match status" value="1"/>
</dbReference>
<dbReference type="PRINTS" id="PR00038">
    <property type="entry name" value="HTHLUXR"/>
</dbReference>
<dbReference type="InterPro" id="IPR036388">
    <property type="entry name" value="WH-like_DNA-bd_sf"/>
</dbReference>
<dbReference type="InterPro" id="IPR000792">
    <property type="entry name" value="Tscrpt_reg_LuxR_C"/>
</dbReference>
<evidence type="ECO:0000256" key="1">
    <source>
        <dbReference type="ARBA" id="ARBA00023015"/>
    </source>
</evidence>
<proteinExistence type="predicted"/>
<dbReference type="CDD" id="cd06170">
    <property type="entry name" value="LuxR_C_like"/>
    <property type="match status" value="1"/>
</dbReference>
<reference evidence="5 6" key="1">
    <citation type="submission" date="2017-04" db="EMBL/GenBank/DDBJ databases">
        <authorList>
            <person name="Afonso C.L."/>
            <person name="Miller P.J."/>
            <person name="Scott M.A."/>
            <person name="Spackman E."/>
            <person name="Goraichik I."/>
            <person name="Dimitrov K.M."/>
            <person name="Suarez D.L."/>
            <person name="Swayne D.E."/>
        </authorList>
    </citation>
    <scope>NUCLEOTIDE SEQUENCE [LARGE SCALE GENOMIC DNA]</scope>
    <source>
        <strain evidence="6">XA(T)</strain>
    </source>
</reference>
<gene>
    <name evidence="5" type="ORF">B5808_00570</name>
</gene>
<keyword evidence="2" id="KW-0238">DNA-binding</keyword>
<dbReference type="SMART" id="SM00421">
    <property type="entry name" value="HTH_LUXR"/>
    <property type="match status" value="1"/>
</dbReference>